<proteinExistence type="predicted"/>
<protein>
    <recommendedName>
        <fullName evidence="1">Mg chelatase-related protein C-terminal domain-containing protein</fullName>
    </recommendedName>
</protein>
<evidence type="ECO:0000313" key="2">
    <source>
        <dbReference type="EMBL" id="MBK1727716.1"/>
    </source>
</evidence>
<dbReference type="Proteomes" id="UP000738126">
    <property type="component" value="Unassembled WGS sequence"/>
</dbReference>
<name>A0ABS1E7L1_9GAMM</name>
<accession>A0ABS1E7L1</accession>
<gene>
    <name evidence="2" type="ORF">CKO13_11995</name>
</gene>
<organism evidence="2 3">
    <name type="scientific">Halorhodospira neutriphila</name>
    <dbReference type="NCBI Taxonomy" id="168379"/>
    <lineage>
        <taxon>Bacteria</taxon>
        <taxon>Pseudomonadati</taxon>
        <taxon>Pseudomonadota</taxon>
        <taxon>Gammaproteobacteria</taxon>
        <taxon>Chromatiales</taxon>
        <taxon>Ectothiorhodospiraceae</taxon>
        <taxon>Halorhodospira</taxon>
    </lineage>
</organism>
<dbReference type="Gene3D" id="3.40.50.300">
    <property type="entry name" value="P-loop containing nucleotide triphosphate hydrolases"/>
    <property type="match status" value="1"/>
</dbReference>
<dbReference type="InterPro" id="IPR027417">
    <property type="entry name" value="P-loop_NTPase"/>
</dbReference>
<feature type="domain" description="Mg chelatase-related protein C-terminal" evidence="1">
    <location>
        <begin position="2"/>
        <end position="60"/>
    </location>
</feature>
<keyword evidence="3" id="KW-1185">Reference proteome</keyword>
<comment type="caution">
    <text evidence="2">The sequence shown here is derived from an EMBL/GenBank/DDBJ whole genome shotgun (WGS) entry which is preliminary data.</text>
</comment>
<reference evidence="2 3" key="1">
    <citation type="journal article" date="2020" name="Microorganisms">
        <title>Osmotic Adaptation and Compatible Solute Biosynthesis of Phototrophic Bacteria as Revealed from Genome Analyses.</title>
        <authorList>
            <person name="Imhoff J.F."/>
            <person name="Rahn T."/>
            <person name="Kunzel S."/>
            <person name="Keller A."/>
            <person name="Neulinger S.C."/>
        </authorList>
    </citation>
    <scope>NUCLEOTIDE SEQUENCE [LARGE SCALE GENOMIC DNA]</scope>
    <source>
        <strain evidence="2 3">DSM 15116</strain>
    </source>
</reference>
<sequence length="65" mass="6911">MHRACPLSREAAATLERATEALGLSPRGHHRLLRVARAIADLAGAETLDEAAVAEAVGLRRRLTA</sequence>
<dbReference type="EMBL" id="NRSH01000243">
    <property type="protein sequence ID" value="MBK1727716.1"/>
    <property type="molecule type" value="Genomic_DNA"/>
</dbReference>
<dbReference type="Pfam" id="PF13335">
    <property type="entry name" value="Mg_chelatase_C"/>
    <property type="match status" value="1"/>
</dbReference>
<evidence type="ECO:0000259" key="1">
    <source>
        <dbReference type="Pfam" id="PF13335"/>
    </source>
</evidence>
<dbReference type="InterPro" id="IPR025158">
    <property type="entry name" value="Mg_chelat-rel_C"/>
</dbReference>
<evidence type="ECO:0000313" key="3">
    <source>
        <dbReference type="Proteomes" id="UP000738126"/>
    </source>
</evidence>